<evidence type="ECO:0000259" key="2">
    <source>
        <dbReference type="Pfam" id="PF24544"/>
    </source>
</evidence>
<dbReference type="InterPro" id="IPR058538">
    <property type="entry name" value="Ig_TPPC8_2nd"/>
</dbReference>
<dbReference type="Pfam" id="PF24546">
    <property type="entry name" value="Ig_TPPC8_3rd"/>
    <property type="match status" value="1"/>
</dbReference>
<dbReference type="PANTHER" id="PTHR12975">
    <property type="entry name" value="TRANSPORT PROTEIN TRAPP"/>
    <property type="match status" value="1"/>
</dbReference>
<sequence length="1273" mass="144279">MACNQDDFVQSIFCPHVAVLCSDMALEICRKNNLNFCELLYPFALLTDVNFKDANGSTINVPNLRIAFSNMNSQPLPITKERSRLYDSVNISTETNNTIVKIGGRELTIPENTPWFTKWRTTFLQVQNVSDHEYTRHFLGCIMVISSCDEEQVKVLTQQVQQSILPNQNQFPKWFHTTVLRYYVVLHESLNPDLTVANKIIETLQSTYGHSSCHLLRLNSCKDPKTEFTEEIWDYLNNSYYLDNSIDQSQDQSGEFENSLNSVDSSLVHPLSPHEFNKNVNSELKVDNKKTYGAYLDESDFSNIKELIKHFVSRSLIPYIESQIQSLNESVTNKKGVSRSLLSATKRWFSTNKPTAAATPATVVYTNDSPELQTRRLADLYMILGAWSLAFPLYQSAKRDFSADNAWLLYSGAIEMAAICGLMCPSVCDTRKAIEYANESILTYLNTCRTPQFATRATLLLSELLVSREMYGEAAKMFIQMTNEDSDLRSALLLEQAAYAFLKSQKPPMLRKYAFHMVLAGHRYSKASQKKQSLSCYQQAYQVFEDTHWSFAEDHIQTAIGRQASFLKHIKQAAEAYSKLLARASSQPPEHQSTILRDYLNIKMEYAAEKNDSSVIDLALPLIDQKKIKVLLNADSIITKEHCFDEDLLDTRWYKMEEDLITEARGIPPLIFKPTFAFYGSNDTIKQLLYENELVQVQMTLSNPLNISLCIENLSLTYFFDKGLSLVEPQVLDELLLAPSSTTQVILGLKTRSIGNLTVTGVQFSLVIPSVMSDDTVKRIINGWQSFEKLSSMQFNVQPQTSSLKVDFVGNQVNTLIGEMNVLHLTLENNGALPLHKIFVSTSIEDSFFSESSHSCKNKKVRSLSFKMPPNSKKTVEFCFNSPDTETFTLDLLFYYESQIETKKQEYKLCRASWVMTAKPCVRLSASALLANQNSETLNLKTIVHNLYKGNEVEQVKLKQVFLYSPEWKLSKKIYPRGNIKDLDQQQSCHLFLQACRTNENNSISKINFDNEQFANDDMCVKFVSITKSSKESKIPKFDRHKVHTEVLKCIDLVLAILWQVIIKDHSNQLRIICGIHRVSLTKLNSTVAWPEFGSLDSMKNISKPIGRLKIFGPDRNIHPYDGTPLLNDTIGLLESPMNRLLNIALSHPSTITHSFINNKMCIVSVLIILKNCVEYIIEVKIDTDIGNSKSDVDNQHFCWIGVTSPKPFLLPVSATRTIHLYAAVASQGCYKTTSKLSVLARPHPPAQHAFLTQIVSSSSLLVIKDPKSEVTS</sequence>
<dbReference type="InterPro" id="IPR024420">
    <property type="entry name" value="TRAPP_III_complex_Trs85"/>
</dbReference>
<name>A0A5E4M2Q1_9HEMI</name>
<accession>A0A5E4M2Q1</accession>
<keyword evidence="6" id="KW-1185">Reference proteome</keyword>
<evidence type="ECO:0000313" key="6">
    <source>
        <dbReference type="Proteomes" id="UP000325440"/>
    </source>
</evidence>
<gene>
    <name evidence="5" type="ORF">CINCED_3A017388</name>
</gene>
<organism evidence="5 6">
    <name type="scientific">Cinara cedri</name>
    <dbReference type="NCBI Taxonomy" id="506608"/>
    <lineage>
        <taxon>Eukaryota</taxon>
        <taxon>Metazoa</taxon>
        <taxon>Ecdysozoa</taxon>
        <taxon>Arthropoda</taxon>
        <taxon>Hexapoda</taxon>
        <taxon>Insecta</taxon>
        <taxon>Pterygota</taxon>
        <taxon>Neoptera</taxon>
        <taxon>Paraneoptera</taxon>
        <taxon>Hemiptera</taxon>
        <taxon>Sternorrhyncha</taxon>
        <taxon>Aphidomorpha</taxon>
        <taxon>Aphidoidea</taxon>
        <taxon>Aphididae</taxon>
        <taxon>Lachninae</taxon>
        <taxon>Cinara</taxon>
    </lineage>
</organism>
<dbReference type="Pfam" id="PF24544">
    <property type="entry name" value="Ig_TPPC8_2nd"/>
    <property type="match status" value="1"/>
</dbReference>
<dbReference type="Pfam" id="PF24542">
    <property type="entry name" value="Ig_TPPC8_C"/>
    <property type="match status" value="1"/>
</dbReference>
<dbReference type="InterPro" id="IPR057651">
    <property type="entry name" value="Ig_TPPC8_C"/>
</dbReference>
<dbReference type="InterPro" id="IPR058541">
    <property type="entry name" value="Ig_TPPC8_1st"/>
</dbReference>
<dbReference type="EMBL" id="CABPRJ010000030">
    <property type="protein sequence ID" value="VVC26316.1"/>
    <property type="molecule type" value="Genomic_DNA"/>
</dbReference>
<dbReference type="GO" id="GO:1990072">
    <property type="term" value="C:TRAPPIII protein complex"/>
    <property type="evidence" value="ECO:0007669"/>
    <property type="project" value="TreeGrafter"/>
</dbReference>
<feature type="domain" description="TPPC8 second Ig-like" evidence="2">
    <location>
        <begin position="853"/>
        <end position="910"/>
    </location>
</feature>
<dbReference type="InterPro" id="IPR058540">
    <property type="entry name" value="Ig_TPPC8_3rd"/>
</dbReference>
<feature type="domain" description="TPPC8 third Ig-like" evidence="4">
    <location>
        <begin position="913"/>
        <end position="1080"/>
    </location>
</feature>
<protein>
    <submittedName>
        <fullName evidence="5">TRAPP III complex, Trs85,Immunoglobulin-like fold,Tetratricopeptide-like helical domain</fullName>
    </submittedName>
</protein>
<dbReference type="AlphaFoldDB" id="A0A5E4M2Q1"/>
<feature type="domain" description="TPPC8 first Ig-like" evidence="3">
    <location>
        <begin position="651"/>
        <end position="788"/>
    </location>
</feature>
<evidence type="ECO:0000259" key="3">
    <source>
        <dbReference type="Pfam" id="PF24545"/>
    </source>
</evidence>
<evidence type="ECO:0000259" key="1">
    <source>
        <dbReference type="Pfam" id="PF24542"/>
    </source>
</evidence>
<evidence type="ECO:0000313" key="5">
    <source>
        <dbReference type="EMBL" id="VVC26316.1"/>
    </source>
</evidence>
<dbReference type="Proteomes" id="UP000325440">
    <property type="component" value="Unassembled WGS sequence"/>
</dbReference>
<dbReference type="OrthoDB" id="203724at2759"/>
<proteinExistence type="predicted"/>
<evidence type="ECO:0000259" key="4">
    <source>
        <dbReference type="Pfam" id="PF24546"/>
    </source>
</evidence>
<dbReference type="SUPFAM" id="SSF48452">
    <property type="entry name" value="TPR-like"/>
    <property type="match status" value="1"/>
</dbReference>
<reference evidence="5 6" key="1">
    <citation type="submission" date="2019-08" db="EMBL/GenBank/DDBJ databases">
        <authorList>
            <person name="Alioto T."/>
            <person name="Alioto T."/>
            <person name="Gomez Garrido J."/>
        </authorList>
    </citation>
    <scope>NUCLEOTIDE SEQUENCE [LARGE SCALE GENOMIC DNA]</scope>
</reference>
<dbReference type="Pfam" id="PF12739">
    <property type="entry name" value="TRAPPC-Trs85"/>
    <property type="match status" value="1"/>
</dbReference>
<feature type="domain" description="TPPC8 C-terminal Ig-like" evidence="1">
    <location>
        <begin position="1141"/>
        <end position="1242"/>
    </location>
</feature>
<dbReference type="Pfam" id="PF24545">
    <property type="entry name" value="Ig_TPPC8_1st"/>
    <property type="match status" value="1"/>
</dbReference>
<dbReference type="PANTHER" id="PTHR12975:SF6">
    <property type="entry name" value="TRAFFICKING PROTEIN PARTICLE COMPLEX SUBUNIT 8"/>
    <property type="match status" value="1"/>
</dbReference>
<dbReference type="InterPro" id="IPR011990">
    <property type="entry name" value="TPR-like_helical_dom_sf"/>
</dbReference>